<dbReference type="PANTHER" id="PTHR31760">
    <property type="entry name" value="S-ADENOSYL-L-METHIONINE-DEPENDENT METHYLTRANSFERASES SUPERFAMILY PROTEIN"/>
    <property type="match status" value="1"/>
</dbReference>
<dbReference type="GO" id="GO:0070043">
    <property type="term" value="F:rRNA (guanine-N7-)-methyltransferase activity"/>
    <property type="evidence" value="ECO:0007669"/>
    <property type="project" value="UniProtKB-UniRule"/>
</dbReference>
<evidence type="ECO:0000313" key="8">
    <source>
        <dbReference type="Proteomes" id="UP000503820"/>
    </source>
</evidence>
<dbReference type="RefSeq" id="WP_243451348.1">
    <property type="nucleotide sequence ID" value="NZ_BLVP01000008.1"/>
</dbReference>
<keyword evidence="1 6" id="KW-0963">Cytoplasm</keyword>
<dbReference type="InterPro" id="IPR029063">
    <property type="entry name" value="SAM-dependent_MTases_sf"/>
</dbReference>
<comment type="function">
    <text evidence="6">Specifically methylates the N7 position of a guanine in 16S rRNA.</text>
</comment>
<organism evidence="7 8">
    <name type="scientific">Desulfovibrio psychrotolerans</name>
    <dbReference type="NCBI Taxonomy" id="415242"/>
    <lineage>
        <taxon>Bacteria</taxon>
        <taxon>Pseudomonadati</taxon>
        <taxon>Thermodesulfobacteriota</taxon>
        <taxon>Desulfovibrionia</taxon>
        <taxon>Desulfovibrionales</taxon>
        <taxon>Desulfovibrionaceae</taxon>
        <taxon>Desulfovibrio</taxon>
    </lineage>
</organism>
<dbReference type="HAMAP" id="MF_00074">
    <property type="entry name" value="16SrRNA_methyltr_G"/>
    <property type="match status" value="1"/>
</dbReference>
<keyword evidence="5 6" id="KW-0949">S-adenosyl-L-methionine</keyword>
<dbReference type="Pfam" id="PF02527">
    <property type="entry name" value="GidB"/>
    <property type="match status" value="1"/>
</dbReference>
<keyword evidence="4 6" id="KW-0808">Transferase</keyword>
<evidence type="ECO:0000256" key="2">
    <source>
        <dbReference type="ARBA" id="ARBA00022552"/>
    </source>
</evidence>
<keyword evidence="3 6" id="KW-0489">Methyltransferase</keyword>
<dbReference type="PANTHER" id="PTHR31760:SF0">
    <property type="entry name" value="S-ADENOSYL-L-METHIONINE-DEPENDENT METHYLTRANSFERASES SUPERFAMILY PROTEIN"/>
    <property type="match status" value="1"/>
</dbReference>
<feature type="binding site" evidence="6">
    <location>
        <begin position="137"/>
        <end position="138"/>
    </location>
    <ligand>
        <name>S-adenosyl-L-methionine</name>
        <dbReference type="ChEBI" id="CHEBI:59789"/>
    </ligand>
</feature>
<feature type="binding site" evidence="6">
    <location>
        <position position="86"/>
    </location>
    <ligand>
        <name>S-adenosyl-L-methionine</name>
        <dbReference type="ChEBI" id="CHEBI:59789"/>
    </ligand>
</feature>
<reference evidence="7 8" key="1">
    <citation type="submission" date="2020-05" db="EMBL/GenBank/DDBJ databases">
        <title>Draft genome sequence of Desulfovibrio psychrotolerans JS1T.</title>
        <authorList>
            <person name="Ueno A."/>
            <person name="Tamazawa S."/>
            <person name="Tamamura S."/>
            <person name="Murakami T."/>
            <person name="Kiyama T."/>
            <person name="Inomata H."/>
            <person name="Amano Y."/>
            <person name="Miyakawa K."/>
            <person name="Tamaki H."/>
            <person name="Naganuma T."/>
            <person name="Kaneko K."/>
        </authorList>
    </citation>
    <scope>NUCLEOTIDE SEQUENCE [LARGE SCALE GENOMIC DNA]</scope>
    <source>
        <strain evidence="7 8">JS1</strain>
    </source>
</reference>
<evidence type="ECO:0000256" key="5">
    <source>
        <dbReference type="ARBA" id="ARBA00022691"/>
    </source>
</evidence>
<proteinExistence type="inferred from homology"/>
<gene>
    <name evidence="6 7" type="primary">rsmG</name>
    <name evidence="7" type="ORF">DSM19430T_21230</name>
</gene>
<evidence type="ECO:0000256" key="6">
    <source>
        <dbReference type="HAMAP-Rule" id="MF_00074"/>
    </source>
</evidence>
<evidence type="ECO:0000313" key="7">
    <source>
        <dbReference type="EMBL" id="GFM37439.1"/>
    </source>
</evidence>
<comment type="caution">
    <text evidence="6">Lacks conserved residue(s) required for the propagation of feature annotation.</text>
</comment>
<dbReference type="CDD" id="cd02440">
    <property type="entry name" value="AdoMet_MTases"/>
    <property type="match status" value="1"/>
</dbReference>
<protein>
    <recommendedName>
        <fullName evidence="6">Ribosomal RNA small subunit methyltransferase G</fullName>
        <ecNumber evidence="6">2.1.1.-</ecNumber>
    </recommendedName>
    <alternativeName>
        <fullName evidence="6">16S rRNA 7-methylguanosine methyltransferase</fullName>
        <shortName evidence="6">16S rRNA m7G methyltransferase</shortName>
    </alternativeName>
</protein>
<comment type="similarity">
    <text evidence="6">Belongs to the methyltransferase superfamily. RNA methyltransferase RsmG family.</text>
</comment>
<comment type="caution">
    <text evidence="7">The sequence shown here is derived from an EMBL/GenBank/DDBJ whole genome shotgun (WGS) entry which is preliminary data.</text>
</comment>
<dbReference type="NCBIfam" id="TIGR00138">
    <property type="entry name" value="rsmG_gidB"/>
    <property type="match status" value="1"/>
</dbReference>
<keyword evidence="8" id="KW-1185">Reference proteome</keyword>
<dbReference type="Gene3D" id="3.40.50.150">
    <property type="entry name" value="Vaccinia Virus protein VP39"/>
    <property type="match status" value="1"/>
</dbReference>
<sequence>MKQNIPLGIPAVAGIVREQGFAQSEEETRALTEYLELLMKWNKAMNLVGPYGWEAALRILIMDSLHLARFLEGLQLPHAPRCWDLGAGAGLPGIPLRIVWKAGEYHLVEVREKRTLFMQQVVTRLKLADTHVFRGRAEDFMRDRQPADVILSRAFMPWEKLLDFVRPHVDPQGRVVVLALESAPASLPAGWSAEVQQEYAVGRDRRYFWSLRPSSVPI</sequence>
<dbReference type="EC" id="2.1.1.-" evidence="6"/>
<name>A0A7J0BUQ3_9BACT</name>
<dbReference type="InterPro" id="IPR003682">
    <property type="entry name" value="rRNA_ssu_MeTfrase_G"/>
</dbReference>
<accession>A0A7J0BUQ3</accession>
<dbReference type="GO" id="GO:0005829">
    <property type="term" value="C:cytosol"/>
    <property type="evidence" value="ECO:0007669"/>
    <property type="project" value="TreeGrafter"/>
</dbReference>
<dbReference type="SUPFAM" id="SSF53335">
    <property type="entry name" value="S-adenosyl-L-methionine-dependent methyltransferases"/>
    <property type="match status" value="1"/>
</dbReference>
<keyword evidence="2 6" id="KW-0698">rRNA processing</keyword>
<dbReference type="EMBL" id="BLVP01000008">
    <property type="protein sequence ID" value="GFM37439.1"/>
    <property type="molecule type" value="Genomic_DNA"/>
</dbReference>
<evidence type="ECO:0000256" key="1">
    <source>
        <dbReference type="ARBA" id="ARBA00022490"/>
    </source>
</evidence>
<feature type="binding site" evidence="6">
    <location>
        <position position="91"/>
    </location>
    <ligand>
        <name>S-adenosyl-L-methionine</name>
        <dbReference type="ChEBI" id="CHEBI:59789"/>
    </ligand>
</feature>
<comment type="subcellular location">
    <subcellularLocation>
        <location evidence="6">Cytoplasm</location>
    </subcellularLocation>
</comment>
<dbReference type="Proteomes" id="UP000503820">
    <property type="component" value="Unassembled WGS sequence"/>
</dbReference>
<feature type="binding site" evidence="6">
    <location>
        <position position="153"/>
    </location>
    <ligand>
        <name>S-adenosyl-L-methionine</name>
        <dbReference type="ChEBI" id="CHEBI:59789"/>
    </ligand>
</feature>
<evidence type="ECO:0000256" key="4">
    <source>
        <dbReference type="ARBA" id="ARBA00022679"/>
    </source>
</evidence>
<evidence type="ECO:0000256" key="3">
    <source>
        <dbReference type="ARBA" id="ARBA00022603"/>
    </source>
</evidence>
<dbReference type="AlphaFoldDB" id="A0A7J0BUQ3"/>